<dbReference type="EMBL" id="REGN01005426">
    <property type="protein sequence ID" value="RNA13422.1"/>
    <property type="molecule type" value="Genomic_DNA"/>
</dbReference>
<proteinExistence type="predicted"/>
<gene>
    <name evidence="1" type="ORF">BpHYR1_032118</name>
</gene>
<keyword evidence="2" id="KW-1185">Reference proteome</keyword>
<evidence type="ECO:0000313" key="2">
    <source>
        <dbReference type="Proteomes" id="UP000276133"/>
    </source>
</evidence>
<dbReference type="Proteomes" id="UP000276133">
    <property type="component" value="Unassembled WGS sequence"/>
</dbReference>
<comment type="caution">
    <text evidence="1">The sequence shown here is derived from an EMBL/GenBank/DDBJ whole genome shotgun (WGS) entry which is preliminary data.</text>
</comment>
<name>A0A3M7QQ09_BRAPC</name>
<evidence type="ECO:0000313" key="1">
    <source>
        <dbReference type="EMBL" id="RNA13422.1"/>
    </source>
</evidence>
<protein>
    <submittedName>
        <fullName evidence="1">Uncharacterized protein</fullName>
    </submittedName>
</protein>
<reference evidence="1 2" key="1">
    <citation type="journal article" date="2018" name="Sci. Rep.">
        <title>Genomic signatures of local adaptation to the degree of environmental predictability in rotifers.</title>
        <authorList>
            <person name="Franch-Gras L."/>
            <person name="Hahn C."/>
            <person name="Garcia-Roger E.M."/>
            <person name="Carmona M.J."/>
            <person name="Serra M."/>
            <person name="Gomez A."/>
        </authorList>
    </citation>
    <scope>NUCLEOTIDE SEQUENCE [LARGE SCALE GENOMIC DNA]</scope>
    <source>
        <strain evidence="1">HYR1</strain>
    </source>
</reference>
<accession>A0A3M7QQ09</accession>
<organism evidence="1 2">
    <name type="scientific">Brachionus plicatilis</name>
    <name type="common">Marine rotifer</name>
    <name type="synonym">Brachionus muelleri</name>
    <dbReference type="NCBI Taxonomy" id="10195"/>
    <lineage>
        <taxon>Eukaryota</taxon>
        <taxon>Metazoa</taxon>
        <taxon>Spiralia</taxon>
        <taxon>Gnathifera</taxon>
        <taxon>Rotifera</taxon>
        <taxon>Eurotatoria</taxon>
        <taxon>Monogononta</taxon>
        <taxon>Pseudotrocha</taxon>
        <taxon>Ploima</taxon>
        <taxon>Brachionidae</taxon>
        <taxon>Brachionus</taxon>
    </lineage>
</organism>
<feature type="non-terminal residue" evidence="1">
    <location>
        <position position="1"/>
    </location>
</feature>
<sequence length="75" mass="8993">LNFFIRINQFFVLDKYKKANEFFFCIYSNTSLRITYGGSLHITHRKGEGRLQRHILGSVLRRHNRGSCRFLWSNI</sequence>
<dbReference type="AlphaFoldDB" id="A0A3M7QQ09"/>